<evidence type="ECO:0000313" key="1">
    <source>
        <dbReference type="EMBL" id="OJX59682.1"/>
    </source>
</evidence>
<organism evidence="1 2">
    <name type="scientific">Candidatus Kapaibacterium thiocyanatum</name>
    <dbReference type="NCBI Taxonomy" id="1895771"/>
    <lineage>
        <taxon>Bacteria</taxon>
        <taxon>Pseudomonadati</taxon>
        <taxon>Candidatus Kapaibacteriota</taxon>
        <taxon>Candidatus Kapaibacteriia</taxon>
        <taxon>Candidatus Kapaibacteriales</taxon>
        <taxon>Candidatus Kapaibacteriaceae</taxon>
        <taxon>Candidatus Kapaibacterium</taxon>
    </lineage>
</organism>
<proteinExistence type="predicted"/>
<name>A0A1M3L315_9BACT</name>
<sequence>MEYLPEQSVSILTQNNDAFVVPWGEILRVARVTRAQTTSGRYVGPSKRRALDTTDMPSFMISGAGYVNGFIGYVISSSTAIRDQAIAGWGRGLNGVVAGRIGRTKYLGVTADYLSASFQNSLGASGTRWTGTATFWSVGPSLSFEALGLWFTSSLSYLHQRYDWDSPPGYPSGYVQAETREGIRLQHHLVIPVTPFVGIHGGARFDIAGTFQPNLMLGVSFCNFMDLLYHNHQ</sequence>
<evidence type="ECO:0000313" key="2">
    <source>
        <dbReference type="Proteomes" id="UP000184233"/>
    </source>
</evidence>
<reference evidence="1 2" key="1">
    <citation type="submission" date="2016-09" db="EMBL/GenBank/DDBJ databases">
        <title>Genome-resolved meta-omics ties microbial dynamics to process performance in biotechnology for thiocyanate degradation.</title>
        <authorList>
            <person name="Kantor R.S."/>
            <person name="Huddy R.J."/>
            <person name="Iyer R."/>
            <person name="Thomas B.C."/>
            <person name="Brown C.T."/>
            <person name="Anantharaman K."/>
            <person name="Tringe S."/>
            <person name="Hettich R.L."/>
            <person name="Harrison S.T."/>
            <person name="Banfield J.F."/>
        </authorList>
    </citation>
    <scope>NUCLEOTIDE SEQUENCE [LARGE SCALE GENOMIC DNA]</scope>
    <source>
        <strain evidence="1">59-99</strain>
    </source>
</reference>
<accession>A0A1M3L315</accession>
<dbReference type="EMBL" id="MKVH01000009">
    <property type="protein sequence ID" value="OJX59682.1"/>
    <property type="molecule type" value="Genomic_DNA"/>
</dbReference>
<dbReference type="Proteomes" id="UP000184233">
    <property type="component" value="Unassembled WGS sequence"/>
</dbReference>
<protein>
    <submittedName>
        <fullName evidence="1">Uncharacterized protein</fullName>
    </submittedName>
</protein>
<gene>
    <name evidence="1" type="ORF">BGO89_05550</name>
</gene>
<comment type="caution">
    <text evidence="1">The sequence shown here is derived from an EMBL/GenBank/DDBJ whole genome shotgun (WGS) entry which is preliminary data.</text>
</comment>
<dbReference type="AlphaFoldDB" id="A0A1M3L315"/>